<dbReference type="InterPro" id="IPR001810">
    <property type="entry name" value="F-box_dom"/>
</dbReference>
<dbReference type="InterPro" id="IPR050796">
    <property type="entry name" value="SCF_F-box_component"/>
</dbReference>
<dbReference type="Gene3D" id="1.20.1280.50">
    <property type="match status" value="1"/>
</dbReference>
<sequence length="428" mass="49242">MNVYKLFLKFIGYRTPATMPESLTDLPPNILSEILSRLPIKSLFVCRSVCKTFLNLTSSNPHFNALHFSKTAQNLIIQFGSSYQPTRLVHLVDSELDTAFGFRLKVNVKEKAMFQIPKFPAKYFEEYRMYIGDENNFVLVNSCNGLLYFAERSVCERSFICNPITNEYVTLLEYDVEKNLTMGLWFGFSPEENLYKVLRIFATVSGTPSQDGFKMEYWAQVHVVGSSSWRDIEDKPLSEYLSWDKWSVFLNGTVCWLCNYPETSKFIGFFDFHEEKFGEIAPPLDFGLEQQMNKHGMSIGVLGGYLCLSDDTRDLDIWVMKKFGSQDSWSKEFVVDTSIHMDKPLEGPFRPLQILSDGKILMIWANRVLVTYDPKTKDFGYLEFDGVESLGKVVLYTPSFFPLKDALMVDNLTVQNMTSRENPGLIED</sequence>
<dbReference type="InterPro" id="IPR036047">
    <property type="entry name" value="F-box-like_dom_sf"/>
</dbReference>
<dbReference type="Proteomes" id="UP001318860">
    <property type="component" value="Unassembled WGS sequence"/>
</dbReference>
<protein>
    <recommendedName>
        <fullName evidence="1">F-box domain-containing protein</fullName>
    </recommendedName>
</protein>
<dbReference type="SMART" id="SM00256">
    <property type="entry name" value="FBOX"/>
    <property type="match status" value="1"/>
</dbReference>
<dbReference type="InterPro" id="IPR006527">
    <property type="entry name" value="F-box-assoc_dom_typ1"/>
</dbReference>
<name>A0ABR0XG34_REHGL</name>
<gene>
    <name evidence="2" type="ORF">DH2020_005469</name>
</gene>
<dbReference type="Pfam" id="PF07734">
    <property type="entry name" value="FBA_1"/>
    <property type="match status" value="1"/>
</dbReference>
<dbReference type="InterPro" id="IPR017451">
    <property type="entry name" value="F-box-assoc_interact_dom"/>
</dbReference>
<comment type="caution">
    <text evidence="2">The sequence shown here is derived from an EMBL/GenBank/DDBJ whole genome shotgun (WGS) entry which is preliminary data.</text>
</comment>
<dbReference type="PANTHER" id="PTHR31672:SF13">
    <property type="entry name" value="F-BOX PROTEIN CPR30-LIKE"/>
    <property type="match status" value="1"/>
</dbReference>
<reference evidence="2 3" key="1">
    <citation type="journal article" date="2021" name="Comput. Struct. Biotechnol. J.">
        <title>De novo genome assembly of the potent medicinal plant Rehmannia glutinosa using nanopore technology.</title>
        <authorList>
            <person name="Ma L."/>
            <person name="Dong C."/>
            <person name="Song C."/>
            <person name="Wang X."/>
            <person name="Zheng X."/>
            <person name="Niu Y."/>
            <person name="Chen S."/>
            <person name="Feng W."/>
        </authorList>
    </citation>
    <scope>NUCLEOTIDE SEQUENCE [LARGE SCALE GENOMIC DNA]</scope>
    <source>
        <strain evidence="2">DH-2019</strain>
    </source>
</reference>
<keyword evidence="3" id="KW-1185">Reference proteome</keyword>
<accession>A0ABR0XG34</accession>
<evidence type="ECO:0000313" key="3">
    <source>
        <dbReference type="Proteomes" id="UP001318860"/>
    </source>
</evidence>
<dbReference type="PANTHER" id="PTHR31672">
    <property type="entry name" value="BNACNNG10540D PROTEIN"/>
    <property type="match status" value="1"/>
</dbReference>
<organism evidence="2 3">
    <name type="scientific">Rehmannia glutinosa</name>
    <name type="common">Chinese foxglove</name>
    <dbReference type="NCBI Taxonomy" id="99300"/>
    <lineage>
        <taxon>Eukaryota</taxon>
        <taxon>Viridiplantae</taxon>
        <taxon>Streptophyta</taxon>
        <taxon>Embryophyta</taxon>
        <taxon>Tracheophyta</taxon>
        <taxon>Spermatophyta</taxon>
        <taxon>Magnoliopsida</taxon>
        <taxon>eudicotyledons</taxon>
        <taxon>Gunneridae</taxon>
        <taxon>Pentapetalae</taxon>
        <taxon>asterids</taxon>
        <taxon>lamiids</taxon>
        <taxon>Lamiales</taxon>
        <taxon>Orobanchaceae</taxon>
        <taxon>Rehmannieae</taxon>
        <taxon>Rehmannia</taxon>
    </lineage>
</organism>
<evidence type="ECO:0000313" key="2">
    <source>
        <dbReference type="EMBL" id="KAK6158155.1"/>
    </source>
</evidence>
<feature type="domain" description="F-box" evidence="1">
    <location>
        <begin position="20"/>
        <end position="66"/>
    </location>
</feature>
<dbReference type="SUPFAM" id="SSF81383">
    <property type="entry name" value="F-box domain"/>
    <property type="match status" value="1"/>
</dbReference>
<dbReference type="EMBL" id="JABTTQ020000004">
    <property type="protein sequence ID" value="KAK6158155.1"/>
    <property type="molecule type" value="Genomic_DNA"/>
</dbReference>
<dbReference type="Pfam" id="PF00646">
    <property type="entry name" value="F-box"/>
    <property type="match status" value="1"/>
</dbReference>
<evidence type="ECO:0000259" key="1">
    <source>
        <dbReference type="PROSITE" id="PS50181"/>
    </source>
</evidence>
<proteinExistence type="predicted"/>
<dbReference type="PROSITE" id="PS50181">
    <property type="entry name" value="FBOX"/>
    <property type="match status" value="1"/>
</dbReference>
<dbReference type="NCBIfam" id="TIGR01640">
    <property type="entry name" value="F_box_assoc_1"/>
    <property type="match status" value="1"/>
</dbReference>